<dbReference type="AlphaFoldDB" id="A0A2U8VLI0"/>
<dbReference type="Gene3D" id="1.10.150.20">
    <property type="entry name" value="5' to 3' exonuclease, C-terminal subdomain"/>
    <property type="match status" value="1"/>
</dbReference>
<dbReference type="Pfam" id="PF00817">
    <property type="entry name" value="IMS"/>
    <property type="match status" value="1"/>
</dbReference>
<comment type="catalytic activity">
    <reaction evidence="16 17">
        <text>DNA(n) + a 2'-deoxyribonucleoside 5'-triphosphate = DNA(n+1) + diphosphate</text>
        <dbReference type="Rhea" id="RHEA:22508"/>
        <dbReference type="Rhea" id="RHEA-COMP:17339"/>
        <dbReference type="Rhea" id="RHEA-COMP:17340"/>
        <dbReference type="ChEBI" id="CHEBI:33019"/>
        <dbReference type="ChEBI" id="CHEBI:61560"/>
        <dbReference type="ChEBI" id="CHEBI:173112"/>
        <dbReference type="EC" id="2.7.7.7"/>
    </reaction>
</comment>
<evidence type="ECO:0000256" key="15">
    <source>
        <dbReference type="ARBA" id="ARBA00025589"/>
    </source>
</evidence>
<dbReference type="Pfam" id="PF11799">
    <property type="entry name" value="IMS_C"/>
    <property type="match status" value="1"/>
</dbReference>
<dbReference type="PANTHER" id="PTHR11076:SF33">
    <property type="entry name" value="DNA POLYMERASE KAPPA"/>
    <property type="match status" value="1"/>
</dbReference>
<reference evidence="19 20" key="1">
    <citation type="submission" date="2018-05" db="EMBL/GenBank/DDBJ databases">
        <title>Complete Genome Sequence of Methylobacterium sp. 17Sr1-43.</title>
        <authorList>
            <person name="Srinivasan S."/>
        </authorList>
    </citation>
    <scope>NUCLEOTIDE SEQUENCE [LARGE SCALE GENOMIC DNA]</scope>
    <source>
        <strain evidence="19 20">17Sr1-43</strain>
    </source>
</reference>
<dbReference type="PANTHER" id="PTHR11076">
    <property type="entry name" value="DNA REPAIR POLYMERASE UMUC / TRANSFERASE FAMILY MEMBER"/>
    <property type="match status" value="1"/>
</dbReference>
<evidence type="ECO:0000256" key="5">
    <source>
        <dbReference type="ARBA" id="ARBA00022490"/>
    </source>
</evidence>
<dbReference type="KEGG" id="meti:DK427_00870"/>
<evidence type="ECO:0000259" key="18">
    <source>
        <dbReference type="PROSITE" id="PS50173"/>
    </source>
</evidence>
<dbReference type="InterPro" id="IPR022880">
    <property type="entry name" value="DNApol_IV"/>
</dbReference>
<dbReference type="PROSITE" id="PS50173">
    <property type="entry name" value="UMUC"/>
    <property type="match status" value="1"/>
</dbReference>
<evidence type="ECO:0000256" key="6">
    <source>
        <dbReference type="ARBA" id="ARBA00022679"/>
    </source>
</evidence>
<name>A0A2U8VLI0_9HYPH</name>
<dbReference type="InterPro" id="IPR050116">
    <property type="entry name" value="DNA_polymerase-Y"/>
</dbReference>
<dbReference type="GO" id="GO:0000287">
    <property type="term" value="F:magnesium ion binding"/>
    <property type="evidence" value="ECO:0007669"/>
    <property type="project" value="UniProtKB-UniRule"/>
</dbReference>
<evidence type="ECO:0000256" key="13">
    <source>
        <dbReference type="ARBA" id="ARBA00023125"/>
    </source>
</evidence>
<feature type="binding site" evidence="17">
    <location>
        <position position="16"/>
    </location>
    <ligand>
        <name>Mg(2+)</name>
        <dbReference type="ChEBI" id="CHEBI:18420"/>
    </ligand>
</feature>
<dbReference type="HAMAP" id="MF_01113">
    <property type="entry name" value="DNApol_IV"/>
    <property type="match status" value="1"/>
</dbReference>
<proteinExistence type="inferred from homology"/>
<dbReference type="Gene3D" id="3.40.1170.60">
    <property type="match status" value="1"/>
</dbReference>
<feature type="domain" description="UmuC" evidence="18">
    <location>
        <begin position="12"/>
        <end position="192"/>
    </location>
</feature>
<protein>
    <recommendedName>
        <fullName evidence="17">DNA polymerase IV</fullName>
        <shortName evidence="17">Pol IV</shortName>
        <ecNumber evidence="17">2.7.7.7</ecNumber>
    </recommendedName>
</protein>
<evidence type="ECO:0000256" key="9">
    <source>
        <dbReference type="ARBA" id="ARBA00022723"/>
    </source>
</evidence>
<evidence type="ECO:0000256" key="12">
    <source>
        <dbReference type="ARBA" id="ARBA00022932"/>
    </source>
</evidence>
<keyword evidence="5 17" id="KW-0963">Cytoplasm</keyword>
<dbReference type="GO" id="GO:0005829">
    <property type="term" value="C:cytosol"/>
    <property type="evidence" value="ECO:0007669"/>
    <property type="project" value="TreeGrafter"/>
</dbReference>
<dbReference type="InterPro" id="IPR043128">
    <property type="entry name" value="Rev_trsase/Diguanyl_cyclase"/>
</dbReference>
<keyword evidence="8 17" id="KW-0235">DNA replication</keyword>
<evidence type="ECO:0000256" key="4">
    <source>
        <dbReference type="ARBA" id="ARBA00022457"/>
    </source>
</evidence>
<keyword evidence="7 17" id="KW-0548">Nucleotidyltransferase</keyword>
<dbReference type="InterPro" id="IPR001126">
    <property type="entry name" value="UmuC"/>
</dbReference>
<dbReference type="GO" id="GO:0009432">
    <property type="term" value="P:SOS response"/>
    <property type="evidence" value="ECO:0007669"/>
    <property type="project" value="TreeGrafter"/>
</dbReference>
<gene>
    <name evidence="17" type="primary">dinB</name>
    <name evidence="19" type="ORF">DK427_00870</name>
</gene>
<evidence type="ECO:0000256" key="7">
    <source>
        <dbReference type="ARBA" id="ARBA00022695"/>
    </source>
</evidence>
<evidence type="ECO:0000256" key="1">
    <source>
        <dbReference type="ARBA" id="ARBA00004496"/>
    </source>
</evidence>
<keyword evidence="9 17" id="KW-0479">Metal-binding</keyword>
<comment type="subcellular location">
    <subcellularLocation>
        <location evidence="1 17">Cytoplasm</location>
    </subcellularLocation>
</comment>
<dbReference type="EMBL" id="CP029551">
    <property type="protein sequence ID" value="AWN34474.1"/>
    <property type="molecule type" value="Genomic_DNA"/>
</dbReference>
<feature type="active site" evidence="17">
    <location>
        <position position="111"/>
    </location>
</feature>
<evidence type="ECO:0000256" key="11">
    <source>
        <dbReference type="ARBA" id="ARBA00022842"/>
    </source>
</evidence>
<dbReference type="FunFam" id="3.30.1490.100:FF:000004">
    <property type="entry name" value="DNA polymerase IV"/>
    <property type="match status" value="1"/>
</dbReference>
<dbReference type="GO" id="GO:0006281">
    <property type="term" value="P:DNA repair"/>
    <property type="evidence" value="ECO:0007669"/>
    <property type="project" value="UniProtKB-UniRule"/>
</dbReference>
<dbReference type="Gene3D" id="3.30.70.270">
    <property type="match status" value="1"/>
</dbReference>
<dbReference type="Proteomes" id="UP000246058">
    <property type="component" value="Chromosome"/>
</dbReference>
<comment type="subunit">
    <text evidence="3 17">Monomer.</text>
</comment>
<dbReference type="GO" id="GO:0003887">
    <property type="term" value="F:DNA-directed DNA polymerase activity"/>
    <property type="evidence" value="ECO:0007669"/>
    <property type="project" value="UniProtKB-UniRule"/>
</dbReference>
<dbReference type="InterPro" id="IPR036775">
    <property type="entry name" value="DNA_pol_Y-fam_lit_finger_sf"/>
</dbReference>
<dbReference type="GO" id="GO:0042276">
    <property type="term" value="P:error-prone translesion synthesis"/>
    <property type="evidence" value="ECO:0007669"/>
    <property type="project" value="TreeGrafter"/>
</dbReference>
<comment type="cofactor">
    <cofactor evidence="17">
        <name>Mg(2+)</name>
        <dbReference type="ChEBI" id="CHEBI:18420"/>
    </cofactor>
    <text evidence="17">Binds 2 magnesium ions per subunit.</text>
</comment>
<dbReference type="RefSeq" id="WP_109949615.1">
    <property type="nucleotide sequence ID" value="NZ_CP029551.1"/>
</dbReference>
<accession>A0A2U8VLI0</accession>
<evidence type="ECO:0000256" key="2">
    <source>
        <dbReference type="ARBA" id="ARBA00010945"/>
    </source>
</evidence>
<dbReference type="GO" id="GO:0003684">
    <property type="term" value="F:damaged DNA binding"/>
    <property type="evidence" value="ECO:0007669"/>
    <property type="project" value="InterPro"/>
</dbReference>
<dbReference type="SUPFAM" id="SSF56672">
    <property type="entry name" value="DNA/RNA polymerases"/>
    <property type="match status" value="1"/>
</dbReference>
<keyword evidence="4 17" id="KW-0515">Mutator protein</keyword>
<evidence type="ECO:0000256" key="3">
    <source>
        <dbReference type="ARBA" id="ARBA00011245"/>
    </source>
</evidence>
<evidence type="ECO:0000256" key="8">
    <source>
        <dbReference type="ARBA" id="ARBA00022705"/>
    </source>
</evidence>
<keyword evidence="11 17" id="KW-0460">Magnesium</keyword>
<comment type="similarity">
    <text evidence="2 17">Belongs to the DNA polymerase type-Y family.</text>
</comment>
<comment type="function">
    <text evidence="15 17">Poorly processive, error-prone DNA polymerase involved in untargeted mutagenesis. Copies undamaged DNA at stalled replication forks, which arise in vivo from mismatched or misaligned primer ends. These misaligned primers can be extended by PolIV. Exhibits no 3'-5' exonuclease (proofreading) activity. May be involved in translesional synthesis, in conjunction with the beta clamp from PolIII.</text>
</comment>
<keyword evidence="20" id="KW-1185">Reference proteome</keyword>
<keyword evidence="14 17" id="KW-0234">DNA repair</keyword>
<keyword evidence="12 17" id="KW-0239">DNA-directed DNA polymerase</keyword>
<dbReference type="InterPro" id="IPR043502">
    <property type="entry name" value="DNA/RNA_pol_sf"/>
</dbReference>
<dbReference type="SUPFAM" id="SSF100879">
    <property type="entry name" value="Lesion bypass DNA polymerase (Y-family), little finger domain"/>
    <property type="match status" value="1"/>
</dbReference>
<dbReference type="InterPro" id="IPR017961">
    <property type="entry name" value="DNA_pol_Y-fam_little_finger"/>
</dbReference>
<feature type="site" description="Substrate discrimination" evidence="17">
    <location>
        <position position="21"/>
    </location>
</feature>
<evidence type="ECO:0000256" key="10">
    <source>
        <dbReference type="ARBA" id="ARBA00022763"/>
    </source>
</evidence>
<dbReference type="OrthoDB" id="9808813at2"/>
<feature type="binding site" evidence="17">
    <location>
        <position position="110"/>
    </location>
    <ligand>
        <name>Mg(2+)</name>
        <dbReference type="ChEBI" id="CHEBI:18420"/>
    </ligand>
</feature>
<dbReference type="CDD" id="cd03586">
    <property type="entry name" value="PolY_Pol_IV_kappa"/>
    <property type="match status" value="1"/>
</dbReference>
<keyword evidence="10 17" id="KW-0227">DNA damage</keyword>
<sequence>MPPETDPDPRKIIHIDMDAFYASVEQRDDPSLRGRPIAVGGSRERGVVAAASYEARAYGVRSAMPSVTARRRCPDIVFVKPRFEVYRAVSEEIRAIFAAHTAIIEPVALDEAYLDVTENLQGLPSATAVARAIRAEILERTGLVASAGVSYNKFLAKVASDHRKPDALFVIPPAMGPAFVETLAIGRFHGVGPVTEARMRALGIETGRDLRERSLEELTAHFGSAAPYYHAVARGMDARPVRAHRVRKSIGAETTFGDDTADRSVLAERLQPMIDRVWQASVAKGVRGRTVTLKLKLSDFALMTRARSLAEPVGDRAGLERLALALLDEALPLRRSARLIGLSLSGLSSNNLGDPVQLGLGI</sequence>
<keyword evidence="6 17" id="KW-0808">Transferase</keyword>
<evidence type="ECO:0000256" key="14">
    <source>
        <dbReference type="ARBA" id="ARBA00023204"/>
    </source>
</evidence>
<dbReference type="Gene3D" id="3.30.1490.100">
    <property type="entry name" value="DNA polymerase, Y-family, little finger domain"/>
    <property type="match status" value="1"/>
</dbReference>
<evidence type="ECO:0000256" key="17">
    <source>
        <dbReference type="HAMAP-Rule" id="MF_01113"/>
    </source>
</evidence>
<dbReference type="FunFam" id="3.40.1170.60:FF:000001">
    <property type="entry name" value="DNA polymerase IV"/>
    <property type="match status" value="1"/>
</dbReference>
<evidence type="ECO:0000256" key="16">
    <source>
        <dbReference type="ARBA" id="ARBA00049244"/>
    </source>
</evidence>
<organism evidence="19 20">
    <name type="scientific">Methylobacterium radiodurans</name>
    <dbReference type="NCBI Taxonomy" id="2202828"/>
    <lineage>
        <taxon>Bacteria</taxon>
        <taxon>Pseudomonadati</taxon>
        <taxon>Pseudomonadota</taxon>
        <taxon>Alphaproteobacteria</taxon>
        <taxon>Hyphomicrobiales</taxon>
        <taxon>Methylobacteriaceae</taxon>
        <taxon>Methylobacterium</taxon>
    </lineage>
</organism>
<keyword evidence="13 17" id="KW-0238">DNA-binding</keyword>
<dbReference type="NCBIfam" id="NF002677">
    <property type="entry name" value="PRK02406.1"/>
    <property type="match status" value="1"/>
</dbReference>
<dbReference type="EC" id="2.7.7.7" evidence="17"/>
<evidence type="ECO:0000313" key="19">
    <source>
        <dbReference type="EMBL" id="AWN34474.1"/>
    </source>
</evidence>
<dbReference type="GO" id="GO:0006261">
    <property type="term" value="P:DNA-templated DNA replication"/>
    <property type="evidence" value="ECO:0007669"/>
    <property type="project" value="UniProtKB-UniRule"/>
</dbReference>
<evidence type="ECO:0000313" key="20">
    <source>
        <dbReference type="Proteomes" id="UP000246058"/>
    </source>
</evidence>